<gene>
    <name evidence="2" type="ORF">ACFSW8_00640</name>
</gene>
<feature type="region of interest" description="Disordered" evidence="1">
    <location>
        <begin position="304"/>
        <end position="325"/>
    </location>
</feature>
<sequence length="1142" mass="127156">MKYISGVWNTENWTPRDANTKNLVTWLATIPFSNPKIPSEVDVKKDVAPYNISGSELITLLGEGTLGQAGDKADYVQVATIPVHTDGNFTGSYGYWVSDESLKASYGIQIKEDDKWADSNKNSSPYRSSLDAIDEVVFEQYFEKSKSEQINTPSLQTTELITPSAQKYFHHITNKSVSLLTNTRLGGLKSDLSTAFELDTQKFNELEEFHNSPERNNTDNYANLSTQYTDDAFYPSSHPLGYLFEVPSSVGTNSAVVRGPTWDLLRNYARLYKKEWDSFSWNRSIPSSNEVNFITRGSLPLSYATGSGDSKTHQGREYSSRSSPGGLYDSFSGNFKDIAEPISNGPFNPAAGTLRQTASRIAPSIIRVTMVLGVRKKNTGKPAPNDWRLALSFDPYVTIHNPYNRRIEFESIGMYASKFNPLRFNFEWTDNDGAPQKVENLMFSVNVGNNGSLAYRILPKSGETFILEPGEIKVLSPLPEGGMEQEYKVVKRNNMVEATFEYGEDTGLFMFPGGYYHYWNPPTIKPKSNTSVRITLSGRHNSFANRELDTFNFSLLSTKSHNGTTVKLNEIGPPYMQANKDIWDEDFITRITYSTYDDVSKADAHKHKLSIDKSFNESSLPRVGESGFYIGALDLALKNGAEGAPVFHQFNPRGQIYDLRNYDGSDRLSPAWNVELKDISDVSDLQLVGDPEGHGYWGLGRNASYGTSNVVLYDLPRAPLTSIAALTHADISIIPEDGSSQIANSFKPAGFVKSNQLTTRRPISTQYKAPKAQTLTDFSWASNEALWDQYFFSSINWGDNRLAIEQAPVQAYLTHSSAIQALVNDNDKTKSPLQNPRIIYEASQKLGDSIEDDMKDYAKIAKHLAIAGGFNINSTSVDAWKAILSSHNNLNVKYLNISQVKEDKNEGVPFSRFQLPAGTKEDIARSTNTWTGYRELSNDEITKLAESIVDQVKLRGPFMGVSDFVNRRLRPLPSPNTNVDVDKLGALQMAIEDAGLNEKFSEPITISNFTDTSINTGSKDISLSTLVGSPGYLMQSDVLQTIGSVIRTRGDTFTVRCYGDARDDNGKVVAQAWCEATIQRTTDWSENSSEPFKIPDPAYPTLGETDAILNKWVPNPSTTATNKTYGRKFIITSFKWLSSNEI</sequence>
<comment type="caution">
    <text evidence="2">The sequence shown here is derived from an EMBL/GenBank/DDBJ whole genome shotgun (WGS) entry which is preliminary data.</text>
</comment>
<evidence type="ECO:0000313" key="3">
    <source>
        <dbReference type="Proteomes" id="UP001597389"/>
    </source>
</evidence>
<protein>
    <submittedName>
        <fullName evidence="2">Uncharacterized protein</fullName>
    </submittedName>
</protein>
<name>A0ABW4Z673_9BACT</name>
<dbReference type="Proteomes" id="UP001597389">
    <property type="component" value="Unassembled WGS sequence"/>
</dbReference>
<reference evidence="3" key="1">
    <citation type="journal article" date="2019" name="Int. J. Syst. Evol. Microbiol.">
        <title>The Global Catalogue of Microorganisms (GCM) 10K type strain sequencing project: providing services to taxonomists for standard genome sequencing and annotation.</title>
        <authorList>
            <consortium name="The Broad Institute Genomics Platform"/>
            <consortium name="The Broad Institute Genome Sequencing Center for Infectious Disease"/>
            <person name="Wu L."/>
            <person name="Ma J."/>
        </authorList>
    </citation>
    <scope>NUCLEOTIDE SEQUENCE [LARGE SCALE GENOMIC DNA]</scope>
    <source>
        <strain evidence="3">CCUG 57942</strain>
    </source>
</reference>
<feature type="compositionally biased region" description="Basic and acidic residues" evidence="1">
    <location>
        <begin position="310"/>
        <end position="319"/>
    </location>
</feature>
<accession>A0ABW4Z673</accession>
<organism evidence="2 3">
    <name type="scientific">Rubritalea tangerina</name>
    <dbReference type="NCBI Taxonomy" id="430798"/>
    <lineage>
        <taxon>Bacteria</taxon>
        <taxon>Pseudomonadati</taxon>
        <taxon>Verrucomicrobiota</taxon>
        <taxon>Verrucomicrobiia</taxon>
        <taxon>Verrucomicrobiales</taxon>
        <taxon>Rubritaleaceae</taxon>
        <taxon>Rubritalea</taxon>
    </lineage>
</organism>
<proteinExistence type="predicted"/>
<evidence type="ECO:0000256" key="1">
    <source>
        <dbReference type="SAM" id="MobiDB-lite"/>
    </source>
</evidence>
<keyword evidence="3" id="KW-1185">Reference proteome</keyword>
<dbReference type="EMBL" id="JBHUJB010000005">
    <property type="protein sequence ID" value="MFD2157400.1"/>
    <property type="molecule type" value="Genomic_DNA"/>
</dbReference>
<evidence type="ECO:0000313" key="2">
    <source>
        <dbReference type="EMBL" id="MFD2157400.1"/>
    </source>
</evidence>
<dbReference type="RefSeq" id="WP_377177190.1">
    <property type="nucleotide sequence ID" value="NZ_JBHUJB010000005.1"/>
</dbReference>